<accession>A0A6G5RQ12</accession>
<evidence type="ECO:0000313" key="2">
    <source>
        <dbReference type="Proteomes" id="UP000495940"/>
    </source>
</evidence>
<organism evidence="1 2">
    <name type="scientific">Streptomyces hawaiiensis</name>
    <dbReference type="NCBI Taxonomy" id="67305"/>
    <lineage>
        <taxon>Bacteria</taxon>
        <taxon>Bacillati</taxon>
        <taxon>Actinomycetota</taxon>
        <taxon>Actinomycetes</taxon>
        <taxon>Kitasatosporales</taxon>
        <taxon>Streptomycetaceae</taxon>
        <taxon>Streptomyces</taxon>
    </lineage>
</organism>
<keyword evidence="2" id="KW-1185">Reference proteome</keyword>
<dbReference type="RefSeq" id="WP_175436106.1">
    <property type="nucleotide sequence ID" value="NZ_CP021978.1"/>
</dbReference>
<name>A0A6G5RQ12_9ACTN</name>
<proteinExistence type="predicted"/>
<reference evidence="1 2" key="1">
    <citation type="submission" date="2017-06" db="EMBL/GenBank/DDBJ databases">
        <title>Complete Genome Sequence of Streptomyces hawaiiensis NRRL 15010 and insights into acyldepsipeptides biosynthesis.</title>
        <authorList>
            <person name="Mariita R.M."/>
            <person name="Sello J.K."/>
        </authorList>
    </citation>
    <scope>NUCLEOTIDE SEQUENCE [LARGE SCALE GENOMIC DNA]</scope>
    <source>
        <strain evidence="1 2">ATCC 12236</strain>
    </source>
</reference>
<sequence>MSDSIEWLGEYCFEEPMGGPGMRGGVSLTAVRGLAVEDLLRRVGARDGQIGTCSHYRDLDPLSVDAPWTPCVYGTSGEWSYVLEDSGVCAWYQHWADDNSSVMPRDGEEFVCLYANVAVQPSWLFYSPGDGDLLRAEFRHSLTGPAAESESGRAHLLDSRMRSNGAVWPDPDGFSSPAEWRAFVEDRSAGLHAAVWRSVGEHTGLRIPRGAVESGDLPVALLVDPFM</sequence>
<protein>
    <submittedName>
        <fullName evidence="1">Uncharacterized protein</fullName>
    </submittedName>
</protein>
<dbReference type="Proteomes" id="UP000495940">
    <property type="component" value="Chromosome"/>
</dbReference>
<dbReference type="KEGG" id="shaw:CEB94_36255"/>
<gene>
    <name evidence="1" type="ORF">CEB94_36255</name>
</gene>
<dbReference type="AlphaFoldDB" id="A0A6G5RQ12"/>
<dbReference type="EMBL" id="CP021978">
    <property type="protein sequence ID" value="QCD59652.1"/>
    <property type="molecule type" value="Genomic_DNA"/>
</dbReference>
<evidence type="ECO:0000313" key="1">
    <source>
        <dbReference type="EMBL" id="QCD59652.1"/>
    </source>
</evidence>